<dbReference type="Proteomes" id="UP000003861">
    <property type="component" value="Unassembled WGS sequence"/>
</dbReference>
<dbReference type="PANTHER" id="PTHR43827:SF3">
    <property type="entry name" value="NADP-DEPENDENT OXIDOREDUCTASE DOMAIN-CONTAINING PROTEIN"/>
    <property type="match status" value="1"/>
</dbReference>
<dbReference type="GeneID" id="23798905"/>
<dbReference type="GO" id="GO:0030604">
    <property type="term" value="F:1-deoxy-D-xylulose-5-phosphate reductoisomerase activity"/>
    <property type="evidence" value="ECO:0007669"/>
    <property type="project" value="UniProtKB-EC"/>
</dbReference>
<gene>
    <name evidence="6" type="ORF">HLRTI_001630</name>
</gene>
<dbReference type="RefSeq" id="WP_008524107.1">
    <property type="nucleotide sequence ID" value="NC_021921.1"/>
</dbReference>
<dbReference type="InterPro" id="IPR020471">
    <property type="entry name" value="AKR"/>
</dbReference>
<dbReference type="PANTHER" id="PTHR43827">
    <property type="entry name" value="2,5-DIKETO-D-GLUCONIC ACID REDUCTASE"/>
    <property type="match status" value="1"/>
</dbReference>
<dbReference type="InterPro" id="IPR023210">
    <property type="entry name" value="NADP_OxRdtase_dom"/>
</dbReference>
<evidence type="ECO:0000313" key="7">
    <source>
        <dbReference type="Proteomes" id="UP000003861"/>
    </source>
</evidence>
<dbReference type="EMBL" id="AFNT02000017">
    <property type="protein sequence ID" value="ERJ06285.1"/>
    <property type="molecule type" value="Genomic_DNA"/>
</dbReference>
<evidence type="ECO:0000256" key="4">
    <source>
        <dbReference type="SAM" id="MobiDB-lite"/>
    </source>
</evidence>
<dbReference type="STRING" id="1033806.HTIA_2556"/>
<keyword evidence="2" id="KW-0521">NADP</keyword>
<protein>
    <submittedName>
        <fullName evidence="6">Aldehyde reductase protein</fullName>
        <ecNumber evidence="6">1.1.1.267</ecNumber>
    </submittedName>
</protein>
<dbReference type="InterPro" id="IPR018170">
    <property type="entry name" value="Aldo/ket_reductase_CS"/>
</dbReference>
<dbReference type="eggNOG" id="arCOG01619">
    <property type="taxonomic scope" value="Archaea"/>
</dbReference>
<dbReference type="PATRIC" id="fig|1033806.13.peg.1418"/>
<dbReference type="PIRSF" id="PIRSF000097">
    <property type="entry name" value="AKR"/>
    <property type="match status" value="1"/>
</dbReference>
<comment type="caution">
    <text evidence="6">The sequence shown here is derived from an EMBL/GenBank/DDBJ whole genome shotgun (WGS) entry which is preliminary data.</text>
</comment>
<reference evidence="6 7" key="1">
    <citation type="journal article" date="2011" name="J. Bacteriol.">
        <title>Genome sequence of Halorhabdus tiamatea, the first archaeon isolated from a deep-sea anoxic brine lake.</title>
        <authorList>
            <person name="Antunes A."/>
            <person name="Alam I."/>
            <person name="Bajic V.B."/>
            <person name="Stingl U."/>
        </authorList>
    </citation>
    <scope>NUCLEOTIDE SEQUENCE [LARGE SCALE GENOMIC DNA]</scope>
    <source>
        <strain evidence="6 7">SARL4B</strain>
    </source>
</reference>
<dbReference type="PRINTS" id="PR00069">
    <property type="entry name" value="ALDKETRDTASE"/>
</dbReference>
<evidence type="ECO:0000313" key="6">
    <source>
        <dbReference type="EMBL" id="ERJ06285.1"/>
    </source>
</evidence>
<feature type="region of interest" description="Disordered" evidence="4">
    <location>
        <begin position="1"/>
        <end position="27"/>
    </location>
</feature>
<dbReference type="AlphaFoldDB" id="U2F812"/>
<dbReference type="InterPro" id="IPR036812">
    <property type="entry name" value="NAD(P)_OxRdtase_dom_sf"/>
</dbReference>
<evidence type="ECO:0000259" key="5">
    <source>
        <dbReference type="Pfam" id="PF00248"/>
    </source>
</evidence>
<evidence type="ECO:0000256" key="3">
    <source>
        <dbReference type="ARBA" id="ARBA00023002"/>
    </source>
</evidence>
<proteinExistence type="inferred from homology"/>
<keyword evidence="3 6" id="KW-0560">Oxidoreductase</keyword>
<accession>U2F812</accession>
<sequence length="277" mass="30602">MTSQPTADDVPRLGDMPMLGLGTWENEDPEQCADSVATALEMGYRHVDTAKAYHNEDAVGDGIAAADVPREDVFVATKVWAGDLAYDDVIESAERSADRLGVETIDLLYIHWPSHAYEPEETLPAFDELVDRGVIDRVGVSNFTPDQIERARDVLESPLYANQVEMHPYLEQAELRAFAAETDLNLVAYSPLGRGTVLDDETLAEIAEKHDASVAQVSLAWLREKGVTAIPKATSEAHIRDNFESVGLDLDAEDVATIDDIDRTDRQIHPDWAPDSW</sequence>
<reference evidence="6 7" key="2">
    <citation type="journal article" date="2013" name="PLoS ONE">
        <title>INDIGO - INtegrated Data Warehouse of MIcrobial GenOmes with Examples from the Red Sea Extremophiles.</title>
        <authorList>
            <person name="Alam I."/>
            <person name="Antunes A."/>
            <person name="Kamau A.A."/>
            <person name="Ba Alawi W."/>
            <person name="Kalkatawi M."/>
            <person name="Stingl U."/>
            <person name="Bajic V.B."/>
        </authorList>
    </citation>
    <scope>NUCLEOTIDE SEQUENCE [LARGE SCALE GENOMIC DNA]</scope>
    <source>
        <strain evidence="6 7">SARL4B</strain>
    </source>
</reference>
<dbReference type="Pfam" id="PF00248">
    <property type="entry name" value="Aldo_ket_red"/>
    <property type="match status" value="1"/>
</dbReference>
<evidence type="ECO:0000256" key="2">
    <source>
        <dbReference type="ARBA" id="ARBA00022857"/>
    </source>
</evidence>
<name>U2F812_9EURY</name>
<organism evidence="6 7">
    <name type="scientific">Halorhabdus tiamatea SARL4B</name>
    <dbReference type="NCBI Taxonomy" id="1033806"/>
    <lineage>
        <taxon>Archaea</taxon>
        <taxon>Methanobacteriati</taxon>
        <taxon>Methanobacteriota</taxon>
        <taxon>Stenosarchaea group</taxon>
        <taxon>Halobacteria</taxon>
        <taxon>Halobacteriales</taxon>
        <taxon>Haloarculaceae</taxon>
        <taxon>Halorhabdus</taxon>
    </lineage>
</organism>
<dbReference type="PROSITE" id="PS00798">
    <property type="entry name" value="ALDOKETO_REDUCTASE_1"/>
    <property type="match status" value="1"/>
</dbReference>
<evidence type="ECO:0000256" key="1">
    <source>
        <dbReference type="ARBA" id="ARBA00007905"/>
    </source>
</evidence>
<feature type="domain" description="NADP-dependent oxidoreductase" evidence="5">
    <location>
        <begin position="19"/>
        <end position="262"/>
    </location>
</feature>
<dbReference type="SUPFAM" id="SSF51430">
    <property type="entry name" value="NAD(P)-linked oxidoreductase"/>
    <property type="match status" value="1"/>
</dbReference>
<dbReference type="Gene3D" id="3.20.20.100">
    <property type="entry name" value="NADP-dependent oxidoreductase domain"/>
    <property type="match status" value="1"/>
</dbReference>
<comment type="similarity">
    <text evidence="1">Belongs to the aldo/keto reductase family.</text>
</comment>
<dbReference type="EC" id="1.1.1.267" evidence="6"/>